<comment type="caution">
    <text evidence="1">The sequence shown here is derived from an EMBL/GenBank/DDBJ whole genome shotgun (WGS) entry which is preliminary data.</text>
</comment>
<evidence type="ECO:0000313" key="1">
    <source>
        <dbReference type="EMBL" id="TQJ10354.1"/>
    </source>
</evidence>
<dbReference type="Proteomes" id="UP000317893">
    <property type="component" value="Unassembled WGS sequence"/>
</dbReference>
<accession>A0A542E502</accession>
<reference evidence="1 2" key="1">
    <citation type="submission" date="2019-06" db="EMBL/GenBank/DDBJ databases">
        <title>Sequencing the genomes of 1000 actinobacteria strains.</title>
        <authorList>
            <person name="Klenk H.-P."/>
        </authorList>
    </citation>
    <scope>NUCLEOTIDE SEQUENCE [LARGE SCALE GENOMIC DNA]</scope>
    <source>
        <strain evidence="1 2">DSM 18607</strain>
    </source>
</reference>
<evidence type="ECO:0000313" key="2">
    <source>
        <dbReference type="Proteomes" id="UP000317893"/>
    </source>
</evidence>
<keyword evidence="2" id="KW-1185">Reference proteome</keyword>
<protein>
    <submittedName>
        <fullName evidence="1">Uncharacterized protein</fullName>
    </submittedName>
</protein>
<proteinExistence type="predicted"/>
<dbReference type="AlphaFoldDB" id="A0A542E502"/>
<name>A0A542E502_9MICO</name>
<dbReference type="EMBL" id="VFMN01000001">
    <property type="protein sequence ID" value="TQJ10354.1"/>
    <property type="molecule type" value="Genomic_DNA"/>
</dbReference>
<organism evidence="1 2">
    <name type="scientific">Lapillicoccus jejuensis</name>
    <dbReference type="NCBI Taxonomy" id="402171"/>
    <lineage>
        <taxon>Bacteria</taxon>
        <taxon>Bacillati</taxon>
        <taxon>Actinomycetota</taxon>
        <taxon>Actinomycetes</taxon>
        <taxon>Micrococcales</taxon>
        <taxon>Intrasporangiaceae</taxon>
        <taxon>Lapillicoccus</taxon>
    </lineage>
</organism>
<sequence length="39" mass="4369">MIDGRGRVDWTFTGDDETSLLVLVRAHTPAGYLAHLRDL</sequence>
<gene>
    <name evidence="1" type="ORF">FB458_3474</name>
</gene>